<dbReference type="EMBL" id="KI894027">
    <property type="protein sequence ID" value="OBR89111.1"/>
    <property type="molecule type" value="Genomic_DNA"/>
</dbReference>
<dbReference type="InterPro" id="IPR002220">
    <property type="entry name" value="DapA-like"/>
</dbReference>
<dbReference type="PANTHER" id="PTHR12128:SF66">
    <property type="entry name" value="4-HYDROXY-2-OXOGLUTARATE ALDOLASE, MITOCHONDRIAL"/>
    <property type="match status" value="1"/>
</dbReference>
<dbReference type="Gene3D" id="3.20.20.70">
    <property type="entry name" value="Aldolase class I"/>
    <property type="match status" value="1"/>
</dbReference>
<keyword evidence="1" id="KW-0456">Lyase</keyword>
<keyword evidence="4" id="KW-1185">Reference proteome</keyword>
<dbReference type="CDD" id="cd00408">
    <property type="entry name" value="DHDPS-like"/>
    <property type="match status" value="1"/>
</dbReference>
<name>A0A1A6AGE0_9TREE</name>
<gene>
    <name evidence="2" type="ORF">I303_00933</name>
    <name evidence="3" type="ORF">I303_100929</name>
</gene>
<dbReference type="EMBL" id="CP144530">
    <property type="protein sequence ID" value="WWC58389.1"/>
    <property type="molecule type" value="Genomic_DNA"/>
</dbReference>
<dbReference type="Proteomes" id="UP000078595">
    <property type="component" value="Chromosome 1"/>
</dbReference>
<dbReference type="GeneID" id="28964632"/>
<dbReference type="RefSeq" id="XP_018266953.1">
    <property type="nucleotide sequence ID" value="XM_018404299.1"/>
</dbReference>
<evidence type="ECO:0000313" key="3">
    <source>
        <dbReference type="EMBL" id="WWC58389.1"/>
    </source>
</evidence>
<organism evidence="2">
    <name type="scientific">Kwoniella dejecticola CBS 10117</name>
    <dbReference type="NCBI Taxonomy" id="1296121"/>
    <lineage>
        <taxon>Eukaryota</taxon>
        <taxon>Fungi</taxon>
        <taxon>Dikarya</taxon>
        <taxon>Basidiomycota</taxon>
        <taxon>Agaricomycotina</taxon>
        <taxon>Tremellomycetes</taxon>
        <taxon>Tremellales</taxon>
        <taxon>Cryptococcaceae</taxon>
        <taxon>Kwoniella</taxon>
    </lineage>
</organism>
<dbReference type="OrthoDB" id="191315at2759"/>
<dbReference type="SUPFAM" id="SSF51569">
    <property type="entry name" value="Aldolase"/>
    <property type="match status" value="1"/>
</dbReference>
<accession>A0A1A6AGE0</accession>
<evidence type="ECO:0000256" key="1">
    <source>
        <dbReference type="ARBA" id="ARBA00023239"/>
    </source>
</evidence>
<reference evidence="3" key="2">
    <citation type="submission" date="2013-07" db="EMBL/GenBank/DDBJ databases">
        <authorList>
            <consortium name="The Broad Institute Genome Sequencing Platform"/>
            <person name="Cuomo C."/>
            <person name="Litvintseva A."/>
            <person name="Chen Y."/>
            <person name="Heitman J."/>
            <person name="Sun S."/>
            <person name="Springer D."/>
            <person name="Dromer F."/>
            <person name="Young S.K."/>
            <person name="Zeng Q."/>
            <person name="Gargeya S."/>
            <person name="Fitzgerald M."/>
            <person name="Abouelleil A."/>
            <person name="Alvarado L."/>
            <person name="Berlin A.M."/>
            <person name="Chapman S.B."/>
            <person name="Dewar J."/>
            <person name="Goldberg J."/>
            <person name="Griggs A."/>
            <person name="Gujja S."/>
            <person name="Hansen M."/>
            <person name="Howarth C."/>
            <person name="Imamovic A."/>
            <person name="Larimer J."/>
            <person name="McCowan C."/>
            <person name="Murphy C."/>
            <person name="Pearson M."/>
            <person name="Priest M."/>
            <person name="Roberts A."/>
            <person name="Saif S."/>
            <person name="Shea T."/>
            <person name="Sykes S."/>
            <person name="Wortman J."/>
            <person name="Nusbaum C."/>
            <person name="Birren B."/>
        </authorList>
    </citation>
    <scope>NUCLEOTIDE SEQUENCE</scope>
    <source>
        <strain evidence="3">CBS 10117</strain>
    </source>
</reference>
<dbReference type="KEGG" id="kdj:28964632"/>
<dbReference type="Pfam" id="PF00701">
    <property type="entry name" value="DHDPS"/>
    <property type="match status" value="1"/>
</dbReference>
<evidence type="ECO:0000313" key="2">
    <source>
        <dbReference type="EMBL" id="OBR89111.1"/>
    </source>
</evidence>
<dbReference type="AlphaFoldDB" id="A0A1A6AGE0"/>
<dbReference type="VEuPathDB" id="FungiDB:I303_00933"/>
<dbReference type="PANTHER" id="PTHR12128">
    <property type="entry name" value="DIHYDRODIPICOLINATE SYNTHASE"/>
    <property type="match status" value="1"/>
</dbReference>
<evidence type="ECO:0000313" key="4">
    <source>
        <dbReference type="Proteomes" id="UP000078595"/>
    </source>
</evidence>
<dbReference type="PRINTS" id="PR00146">
    <property type="entry name" value="DHPICSNTHASE"/>
</dbReference>
<dbReference type="STRING" id="1296121.A0A1A6AGE0"/>
<reference evidence="2" key="1">
    <citation type="submission" date="2013-07" db="EMBL/GenBank/DDBJ databases">
        <title>The Genome Sequence of Cryptococcus dejecticola CBS10117.</title>
        <authorList>
            <consortium name="The Broad Institute Genome Sequencing Platform"/>
            <person name="Cuomo C."/>
            <person name="Litvintseva A."/>
            <person name="Chen Y."/>
            <person name="Heitman J."/>
            <person name="Sun S."/>
            <person name="Springer D."/>
            <person name="Dromer F."/>
            <person name="Young S.K."/>
            <person name="Zeng Q."/>
            <person name="Gargeya S."/>
            <person name="Fitzgerald M."/>
            <person name="Abouelleil A."/>
            <person name="Alvarado L."/>
            <person name="Berlin A.M."/>
            <person name="Chapman S.B."/>
            <person name="Dewar J."/>
            <person name="Goldberg J."/>
            <person name="Griggs A."/>
            <person name="Gujja S."/>
            <person name="Hansen M."/>
            <person name="Howarth C."/>
            <person name="Imamovic A."/>
            <person name="Larimer J."/>
            <person name="McCowan C."/>
            <person name="Murphy C."/>
            <person name="Pearson M."/>
            <person name="Priest M."/>
            <person name="Roberts A."/>
            <person name="Saif S."/>
            <person name="Shea T."/>
            <person name="Sykes S."/>
            <person name="Wortman J."/>
            <person name="Nusbaum C."/>
            <person name="Birren B."/>
        </authorList>
    </citation>
    <scope>NUCLEOTIDE SEQUENCE [LARGE SCALE GENOMIC DNA]</scope>
    <source>
        <strain evidence="2">CBS 10117</strain>
    </source>
</reference>
<dbReference type="InterPro" id="IPR013785">
    <property type="entry name" value="Aldolase_TIM"/>
</dbReference>
<proteinExistence type="predicted"/>
<reference evidence="3" key="3">
    <citation type="submission" date="2024-02" db="EMBL/GenBank/DDBJ databases">
        <title>Comparative genomics of Cryptococcus and Kwoniella reveals pathogenesis evolution and contrasting modes of karyotype evolution via chromosome fusion or intercentromeric recombination.</title>
        <authorList>
            <person name="Coelho M.A."/>
            <person name="David-Palma M."/>
            <person name="Shea T."/>
            <person name="Bowers K."/>
            <person name="McGinley-Smith S."/>
            <person name="Mohammad A.W."/>
            <person name="Gnirke A."/>
            <person name="Yurkov A.M."/>
            <person name="Nowrousian M."/>
            <person name="Sun S."/>
            <person name="Cuomo C.A."/>
            <person name="Heitman J."/>
        </authorList>
    </citation>
    <scope>NUCLEOTIDE SEQUENCE</scope>
    <source>
        <strain evidence="3">CBS 10117</strain>
    </source>
</reference>
<protein>
    <submittedName>
        <fullName evidence="2">Dihydrodipicolinate synthetase</fullName>
    </submittedName>
</protein>
<sequence length="364" mass="38997">MPIAIPADASSVSRLPPGIYCPTVTFFKATEEQELDLDLHVKHMTFLARSGLSGVVLQGSTAEAVALDPEERKILISTAKKAFIEAGNTGKIIAGTVGAQSLREAIKLCRDAFEAGADFALSLPPAYYPSAMTAESIQGFYEDLADKSPIPIIIYSYPGVCNGLQLDTDLICRLARHPNVAGVKHTDHDVGRIARETAYFKANEMKSPFTILGGATDYLLGSMAVGGQGAITGMANVAPRVCMKAFELSLQGKHEEALEYAQAISQAEWGMGKGGILGTKYMTTWANSYPSESEIARKPLAICPEATKEHCKSVAKLIVDLERRLEKESWAGQNLGPTTVSNGSAKKSNGINNLVETVKDSLEI</sequence>
<dbReference type="GO" id="GO:0008840">
    <property type="term" value="F:4-hydroxy-tetrahydrodipicolinate synthase activity"/>
    <property type="evidence" value="ECO:0007669"/>
    <property type="project" value="TreeGrafter"/>
</dbReference>
<dbReference type="SMART" id="SM01130">
    <property type="entry name" value="DHDPS"/>
    <property type="match status" value="1"/>
</dbReference>